<name>A0ABT7T8H7_9MICO</name>
<protein>
    <submittedName>
        <fullName evidence="1">Uncharacterized protein</fullName>
    </submittedName>
</protein>
<proteinExistence type="predicted"/>
<comment type="caution">
    <text evidence="1">The sequence shown here is derived from an EMBL/GenBank/DDBJ whole genome shotgun (WGS) entry which is preliminary data.</text>
</comment>
<dbReference type="RefSeq" id="WP_289459115.1">
    <property type="nucleotide sequence ID" value="NZ_JAUCML010000006.1"/>
</dbReference>
<dbReference type="Gene3D" id="1.10.8.1050">
    <property type="entry name" value="Antitoxin VbhA-like"/>
    <property type="match status" value="1"/>
</dbReference>
<evidence type="ECO:0000313" key="1">
    <source>
        <dbReference type="EMBL" id="MDM7885664.1"/>
    </source>
</evidence>
<dbReference type="Proteomes" id="UP001237823">
    <property type="component" value="Unassembled WGS sequence"/>
</dbReference>
<dbReference type="EMBL" id="JAUCML010000006">
    <property type="protein sequence ID" value="MDM7885664.1"/>
    <property type="molecule type" value="Genomic_DNA"/>
</dbReference>
<dbReference type="InterPro" id="IPR043038">
    <property type="entry name" value="VbhA_sf"/>
</dbReference>
<sequence length="287" mass="32365">MMRLVSLHLSNDRILWGHVLLEDTEDADAGLARILVRPVDVDPGYELYDKHNAVLNDLEVPVVREADRIVRTLLIPAAEIARREQAVRAVVHSGYLEGAPDDMPWQTQLWSFARGEITRDQVHAYTDQGRQLPRVPGVRPAEAAEVPEDWWQTTQARIRRHLLDSTLTEPEVAAALQVSIKEVGELFEANRLLSFDLDGEERIPDWQLVHPALPEWGEPSSLLPGLDLLYAAAPQPLLDAAAMTEFMTTPLTFLTVDGEALLPLTWMRQGRPLTTIVALFRGRQWRS</sequence>
<keyword evidence="2" id="KW-1185">Reference proteome</keyword>
<organism evidence="1 2">
    <name type="scientific">Curtobacterium citri</name>
    <dbReference type="NCBI Taxonomy" id="3055139"/>
    <lineage>
        <taxon>Bacteria</taxon>
        <taxon>Bacillati</taxon>
        <taxon>Actinomycetota</taxon>
        <taxon>Actinomycetes</taxon>
        <taxon>Micrococcales</taxon>
        <taxon>Microbacteriaceae</taxon>
        <taxon>Curtobacterium</taxon>
    </lineage>
</organism>
<evidence type="ECO:0000313" key="2">
    <source>
        <dbReference type="Proteomes" id="UP001237823"/>
    </source>
</evidence>
<gene>
    <name evidence="1" type="ORF">QUG92_11170</name>
</gene>
<reference evidence="1 2" key="1">
    <citation type="submission" date="2023-06" db="EMBL/GenBank/DDBJ databases">
        <authorList>
            <person name="Feng G."/>
            <person name="Li J."/>
            <person name="Zhu H."/>
        </authorList>
    </citation>
    <scope>NUCLEOTIDE SEQUENCE [LARGE SCALE GENOMIC DNA]</scope>
    <source>
        <strain evidence="1 2">RHCKG23</strain>
    </source>
</reference>
<accession>A0ABT7T8H7</accession>